<dbReference type="PANTHER" id="PTHR42732:SF2">
    <property type="entry name" value="BETA-MANNOSIDASE"/>
    <property type="match status" value="1"/>
</dbReference>
<dbReference type="EC" id="3.2.1.23" evidence="8"/>
<dbReference type="RefSeq" id="WP_146586880.1">
    <property type="nucleotide sequence ID" value="NZ_SJPO01000005.1"/>
</dbReference>
<dbReference type="AlphaFoldDB" id="A0A5C5YPM2"/>
<dbReference type="SUPFAM" id="SSF51445">
    <property type="entry name" value="(Trans)glycosidases"/>
    <property type="match status" value="1"/>
</dbReference>
<evidence type="ECO:0000256" key="1">
    <source>
        <dbReference type="ARBA" id="ARBA00007401"/>
    </source>
</evidence>
<dbReference type="Gene3D" id="3.20.20.80">
    <property type="entry name" value="Glycosidases"/>
    <property type="match status" value="1"/>
</dbReference>
<comment type="similarity">
    <text evidence="1">Belongs to the glycosyl hydrolase 2 family.</text>
</comment>
<evidence type="ECO:0000256" key="2">
    <source>
        <dbReference type="ARBA" id="ARBA00022801"/>
    </source>
</evidence>
<comment type="caution">
    <text evidence="8">The sequence shown here is derived from an EMBL/GenBank/DDBJ whole genome shotgun (WGS) entry which is preliminary data.</text>
</comment>
<evidence type="ECO:0000259" key="6">
    <source>
        <dbReference type="Pfam" id="PF02836"/>
    </source>
</evidence>
<evidence type="ECO:0000313" key="9">
    <source>
        <dbReference type="Proteomes" id="UP000318478"/>
    </source>
</evidence>
<keyword evidence="4" id="KW-0732">Signal</keyword>
<dbReference type="InterPro" id="IPR006103">
    <property type="entry name" value="Glyco_hydro_2_cat"/>
</dbReference>
<dbReference type="Gene3D" id="2.60.40.10">
    <property type="entry name" value="Immunoglobulins"/>
    <property type="match status" value="1"/>
</dbReference>
<name>A0A5C5YPM2_9BACT</name>
<evidence type="ECO:0000256" key="3">
    <source>
        <dbReference type="ARBA" id="ARBA00023295"/>
    </source>
</evidence>
<dbReference type="GO" id="GO:0005975">
    <property type="term" value="P:carbohydrate metabolic process"/>
    <property type="evidence" value="ECO:0007669"/>
    <property type="project" value="InterPro"/>
</dbReference>
<dbReference type="InterPro" id="IPR036156">
    <property type="entry name" value="Beta-gal/glucu_dom_sf"/>
</dbReference>
<accession>A0A5C5YPM2</accession>
<dbReference type="GO" id="GO:0004565">
    <property type="term" value="F:beta-galactosidase activity"/>
    <property type="evidence" value="ECO:0007669"/>
    <property type="project" value="UniProtKB-EC"/>
</dbReference>
<dbReference type="Pfam" id="PF00703">
    <property type="entry name" value="Glyco_hydro_2"/>
    <property type="match status" value="1"/>
</dbReference>
<evidence type="ECO:0000259" key="7">
    <source>
        <dbReference type="Pfam" id="PF22666"/>
    </source>
</evidence>
<dbReference type="EMBL" id="SJPO01000005">
    <property type="protein sequence ID" value="TWT76823.1"/>
    <property type="molecule type" value="Genomic_DNA"/>
</dbReference>
<dbReference type="InterPro" id="IPR008979">
    <property type="entry name" value="Galactose-bd-like_sf"/>
</dbReference>
<feature type="chain" id="PRO_5023147912" evidence="4">
    <location>
        <begin position="26"/>
        <end position="785"/>
    </location>
</feature>
<protein>
    <submittedName>
        <fullName evidence="8">Beta-galactosidase</fullName>
        <ecNumber evidence="8">3.2.1.23</ecNumber>
    </submittedName>
</protein>
<dbReference type="InterPro" id="IPR006102">
    <property type="entry name" value="Ig-like_GH2"/>
</dbReference>
<keyword evidence="3 8" id="KW-0326">Glycosidase</keyword>
<dbReference type="Proteomes" id="UP000318478">
    <property type="component" value="Unassembled WGS sequence"/>
</dbReference>
<dbReference type="InterPro" id="IPR054593">
    <property type="entry name" value="Beta-mannosidase-like_N2"/>
</dbReference>
<proteinExistence type="inferred from homology"/>
<organism evidence="8 9">
    <name type="scientific">Posidoniimonas polymericola</name>
    <dbReference type="NCBI Taxonomy" id="2528002"/>
    <lineage>
        <taxon>Bacteria</taxon>
        <taxon>Pseudomonadati</taxon>
        <taxon>Planctomycetota</taxon>
        <taxon>Planctomycetia</taxon>
        <taxon>Pirellulales</taxon>
        <taxon>Lacipirellulaceae</taxon>
        <taxon>Posidoniimonas</taxon>
    </lineage>
</organism>
<dbReference type="InterPro" id="IPR017853">
    <property type="entry name" value="GH"/>
</dbReference>
<dbReference type="Gene3D" id="2.60.120.260">
    <property type="entry name" value="Galactose-binding domain-like"/>
    <property type="match status" value="2"/>
</dbReference>
<sequence precursor="true">MSTLCISIRSAAVQLKAIIVLTLFAACTGPQIAAAADGGMQTRWAKDLDKNNVLPEYPRPQLVRPDWTNLNGEWDLRVTEVGAPQPESFDERILVPFPVEAPLSGATQRIDENQAVWYRRQFEAPELTGGRLLLHFGAVDWDATVWVNGQQVGTHQGGFDAFSFDITQSLRSSGPQTLLVKVLDPTNRGNQPHGKQALEPGSIVYTAVTGIWQTVWLERVPPTYISSLKLTPDVEAGELEIVARVIGPNAHNAVIRARVPQGDQLFYRKTGRADKPFRLKIPNAELWSPESPKLYDLQFELAVDDAADGREVIDSVESYFGMRRVELRMADDGFQRIHLNGKPVFNFGPLDQGWWPDGLYTAPTDEALKYDIAVTKQYGFNMCRKHVKVEPARWYYWCDKLGLLVWQDMPSGDRYIGWNEPDGERTPDSERVFRTELREMMDELHNFASIVVWVPFNEGWGQFKTEEIIGWVKNYDPSRLVDGPSGWADRGVGDLYDKHDYPGPAMFPPEQGRASVLGEFGGLGLAVEGHLWQESGNWGYNFYETREELNTQYQQLIDNLWVLKAGGLAAAIYTQTTDVEGEINGLMTYDREVLKINPELAAPLNTRLYAPAPKLTTIVATSKDPEGHGELWRYTTDAPGSDNWTDPAYDDSSWKSGRAGFGAPNTPGAVVRTEWTTSDIWLRREIELSPAALTGHLYLFGHHDEDADVYCNGQKIATLSGYTEGYRVIVIPSEARELLRPGPATLAIHCRQFTGGQYIDMGLITLGDAPEAANATAANPRSQPK</sequence>
<evidence type="ECO:0000313" key="8">
    <source>
        <dbReference type="EMBL" id="TWT76823.1"/>
    </source>
</evidence>
<feature type="domain" description="Glycoside hydrolase family 2 immunoglobulin-like beta-sandwich" evidence="5">
    <location>
        <begin position="223"/>
        <end position="323"/>
    </location>
</feature>
<gene>
    <name evidence="8" type="primary">lacZ_6</name>
    <name evidence="8" type="ORF">Pla123a_22460</name>
</gene>
<evidence type="ECO:0000259" key="5">
    <source>
        <dbReference type="Pfam" id="PF00703"/>
    </source>
</evidence>
<keyword evidence="2 8" id="KW-0378">Hydrolase</keyword>
<feature type="domain" description="Beta-mannosidase-like galactose-binding" evidence="7">
    <location>
        <begin position="112"/>
        <end position="194"/>
    </location>
</feature>
<dbReference type="SUPFAM" id="SSF49785">
    <property type="entry name" value="Galactose-binding domain-like"/>
    <property type="match status" value="2"/>
</dbReference>
<dbReference type="InterPro" id="IPR051913">
    <property type="entry name" value="GH2_Domain-Containing"/>
</dbReference>
<dbReference type="Pfam" id="PF22666">
    <property type="entry name" value="Glyco_hydro_2_N2"/>
    <property type="match status" value="1"/>
</dbReference>
<dbReference type="InterPro" id="IPR013783">
    <property type="entry name" value="Ig-like_fold"/>
</dbReference>
<dbReference type="OrthoDB" id="9762066at2"/>
<evidence type="ECO:0000256" key="4">
    <source>
        <dbReference type="SAM" id="SignalP"/>
    </source>
</evidence>
<reference evidence="8 9" key="1">
    <citation type="submission" date="2019-02" db="EMBL/GenBank/DDBJ databases">
        <title>Deep-cultivation of Planctomycetes and their phenomic and genomic characterization uncovers novel biology.</title>
        <authorList>
            <person name="Wiegand S."/>
            <person name="Jogler M."/>
            <person name="Boedeker C."/>
            <person name="Pinto D."/>
            <person name="Vollmers J."/>
            <person name="Rivas-Marin E."/>
            <person name="Kohn T."/>
            <person name="Peeters S.H."/>
            <person name="Heuer A."/>
            <person name="Rast P."/>
            <person name="Oberbeckmann S."/>
            <person name="Bunk B."/>
            <person name="Jeske O."/>
            <person name="Meyerdierks A."/>
            <person name="Storesund J.E."/>
            <person name="Kallscheuer N."/>
            <person name="Luecker S."/>
            <person name="Lage O.M."/>
            <person name="Pohl T."/>
            <person name="Merkel B.J."/>
            <person name="Hornburger P."/>
            <person name="Mueller R.-W."/>
            <person name="Bruemmer F."/>
            <person name="Labrenz M."/>
            <person name="Spormann A.M."/>
            <person name="Op Den Camp H."/>
            <person name="Overmann J."/>
            <person name="Amann R."/>
            <person name="Jetten M.S.M."/>
            <person name="Mascher T."/>
            <person name="Medema M.H."/>
            <person name="Devos D.P."/>
            <person name="Kaster A.-K."/>
            <person name="Ovreas L."/>
            <person name="Rohde M."/>
            <person name="Galperin M.Y."/>
            <person name="Jogler C."/>
        </authorList>
    </citation>
    <scope>NUCLEOTIDE SEQUENCE [LARGE SCALE GENOMIC DNA]</scope>
    <source>
        <strain evidence="8 9">Pla123a</strain>
    </source>
</reference>
<keyword evidence="9" id="KW-1185">Reference proteome</keyword>
<feature type="domain" description="Glycoside hydrolase family 2 catalytic" evidence="6">
    <location>
        <begin position="366"/>
        <end position="482"/>
    </location>
</feature>
<dbReference type="SUPFAM" id="SSF49303">
    <property type="entry name" value="beta-Galactosidase/glucuronidase domain"/>
    <property type="match status" value="1"/>
</dbReference>
<dbReference type="PANTHER" id="PTHR42732">
    <property type="entry name" value="BETA-GALACTOSIDASE"/>
    <property type="match status" value="1"/>
</dbReference>
<feature type="signal peptide" evidence="4">
    <location>
        <begin position="1"/>
        <end position="25"/>
    </location>
</feature>
<dbReference type="Pfam" id="PF02836">
    <property type="entry name" value="Glyco_hydro_2_C"/>
    <property type="match status" value="1"/>
</dbReference>